<dbReference type="EMBL" id="HBFR01007693">
    <property type="protein sequence ID" value="CAD8878376.1"/>
    <property type="molecule type" value="Transcribed_RNA"/>
</dbReference>
<protein>
    <submittedName>
        <fullName evidence="1">Uncharacterized protein</fullName>
    </submittedName>
</protein>
<organism evidence="1">
    <name type="scientific">Corethron hystrix</name>
    <dbReference type="NCBI Taxonomy" id="216773"/>
    <lineage>
        <taxon>Eukaryota</taxon>
        <taxon>Sar</taxon>
        <taxon>Stramenopiles</taxon>
        <taxon>Ochrophyta</taxon>
        <taxon>Bacillariophyta</taxon>
        <taxon>Coscinodiscophyceae</taxon>
        <taxon>Corethrophycidae</taxon>
        <taxon>Corethrales</taxon>
        <taxon>Corethraceae</taxon>
        <taxon>Corethron</taxon>
    </lineage>
</organism>
<name>A0A7S1FNT2_9STRA</name>
<proteinExistence type="predicted"/>
<gene>
    <name evidence="1" type="ORF">CHYS00102_LOCUS5560</name>
</gene>
<dbReference type="AlphaFoldDB" id="A0A7S1FNT2"/>
<evidence type="ECO:0000313" key="1">
    <source>
        <dbReference type="EMBL" id="CAD8878376.1"/>
    </source>
</evidence>
<reference evidence="1" key="1">
    <citation type="submission" date="2021-01" db="EMBL/GenBank/DDBJ databases">
        <authorList>
            <person name="Corre E."/>
            <person name="Pelletier E."/>
            <person name="Niang G."/>
            <person name="Scheremetjew M."/>
            <person name="Finn R."/>
            <person name="Kale V."/>
            <person name="Holt S."/>
            <person name="Cochrane G."/>
            <person name="Meng A."/>
            <person name="Brown T."/>
            <person name="Cohen L."/>
        </authorList>
    </citation>
    <scope>NUCLEOTIDE SEQUENCE</scope>
    <source>
        <strain evidence="1">308</strain>
    </source>
</reference>
<accession>A0A7S1FNT2</accession>
<sequence>MQTRVQKKKDEPTSLNVSSNMHLLGKINKVGAARNCDKQQGYIDDQNKNKINEGTAIFRKSKRDQIMEEWGIKNVQVAKALMKRKERMALAGRVKKNKRQLKRLF</sequence>